<dbReference type="PANTHER" id="PTHR47027:SF20">
    <property type="entry name" value="REVERSE TRANSCRIPTASE-LIKE PROTEIN WITH RNA-DIRECTED DNA POLYMERASE DOMAIN"/>
    <property type="match status" value="1"/>
</dbReference>
<dbReference type="AlphaFoldDB" id="A0A3P7M4I9"/>
<protein>
    <recommendedName>
        <fullName evidence="3">Reverse transcriptase domain-containing protein</fullName>
    </recommendedName>
</protein>
<keyword evidence="2" id="KW-1185">Reference proteome</keyword>
<dbReference type="EMBL" id="UYRU01055811">
    <property type="protein sequence ID" value="VDN13191.1"/>
    <property type="molecule type" value="Genomic_DNA"/>
</dbReference>
<dbReference type="Proteomes" id="UP000281553">
    <property type="component" value="Unassembled WGS sequence"/>
</dbReference>
<dbReference type="OrthoDB" id="6142323at2759"/>
<evidence type="ECO:0000313" key="1">
    <source>
        <dbReference type="EMBL" id="VDN13191.1"/>
    </source>
</evidence>
<name>A0A3P7M4I9_DIBLA</name>
<accession>A0A3P7M4I9</accession>
<proteinExistence type="predicted"/>
<reference evidence="1 2" key="1">
    <citation type="submission" date="2018-11" db="EMBL/GenBank/DDBJ databases">
        <authorList>
            <consortium name="Pathogen Informatics"/>
        </authorList>
    </citation>
    <scope>NUCLEOTIDE SEQUENCE [LARGE SCALE GENOMIC DNA]</scope>
</reference>
<organism evidence="1 2">
    <name type="scientific">Dibothriocephalus latus</name>
    <name type="common">Fish tapeworm</name>
    <name type="synonym">Diphyllobothrium latum</name>
    <dbReference type="NCBI Taxonomy" id="60516"/>
    <lineage>
        <taxon>Eukaryota</taxon>
        <taxon>Metazoa</taxon>
        <taxon>Spiralia</taxon>
        <taxon>Lophotrochozoa</taxon>
        <taxon>Platyhelminthes</taxon>
        <taxon>Cestoda</taxon>
        <taxon>Eucestoda</taxon>
        <taxon>Diphyllobothriidea</taxon>
        <taxon>Diphyllobothriidae</taxon>
        <taxon>Dibothriocephalus</taxon>
    </lineage>
</organism>
<sequence length="301" mass="33721">MKQASNVGDTRKLYQIIRQFSGKLSALCESFLDVNGGFIADNSAKVDRWREHFDPEIQSPLGYAVSCDLSSEDEVADAMQRLRNNKASGEDDILAEIYKSCVDTLAPWTSVEIRNRSRCLGSGILVPVYKKGNKTRCENYCGISLIDVAVRIFAIVLLRRFQSVRDSRTQPNHAGYRTGRILGKSLREEDGVELAPGHWLTDLDYAEDIALLTSSFRDLQYLVSRVNNTAASVGLSINTERTKLLASCLPDQGKAPSGINCRHIEQLKSFKYIWVKSSQLKFMANNGFQQLFIRPNICKGN</sequence>
<evidence type="ECO:0000313" key="2">
    <source>
        <dbReference type="Proteomes" id="UP000281553"/>
    </source>
</evidence>
<evidence type="ECO:0008006" key="3">
    <source>
        <dbReference type="Google" id="ProtNLM"/>
    </source>
</evidence>
<gene>
    <name evidence="1" type="ORF">DILT_LOCUS9022</name>
</gene>
<dbReference type="PANTHER" id="PTHR47027">
    <property type="entry name" value="REVERSE TRANSCRIPTASE DOMAIN-CONTAINING PROTEIN"/>
    <property type="match status" value="1"/>
</dbReference>